<dbReference type="GO" id="GO:0003677">
    <property type="term" value="F:DNA binding"/>
    <property type="evidence" value="ECO:0007669"/>
    <property type="project" value="InterPro"/>
</dbReference>
<evidence type="ECO:0000259" key="2">
    <source>
        <dbReference type="PROSITE" id="PS50943"/>
    </source>
</evidence>
<organism evidence="3 4">
    <name type="scientific">Streptomyces scabichelini</name>
    <dbReference type="NCBI Taxonomy" id="2711217"/>
    <lineage>
        <taxon>Bacteria</taxon>
        <taxon>Bacillati</taxon>
        <taxon>Actinomycetota</taxon>
        <taxon>Actinomycetes</taxon>
        <taxon>Kitasatosporales</taxon>
        <taxon>Streptomycetaceae</taxon>
        <taxon>Streptomyces</taxon>
    </lineage>
</organism>
<dbReference type="RefSeq" id="WP_165264517.1">
    <property type="nucleotide sequence ID" value="NZ_JAAKZY010000128.1"/>
</dbReference>
<sequence length="1284" mass="139756">MGRPEADLDPGLGPVQRFAFELRKLRQEAGGITYRQMARQVEVSVTTLSRAAAGEQLPSLPVALAYVRACGGEEKAWERRWREAVTEQARAADLVADETAPSPYRGLARFEVGDAELFFGRDEVTDALVRAVAEHRVVAVFGPSGSGKSSLLRAGLIPRLRSLEGPHRPAAVRILTPGEHPLRTHGTVCVPAPGEGDTWLVVDQFEEVFTLCRDPAERAGFLARLLAAAEPASRLRVVLGVRADFYAHCLALPELAAAIRESTVPVGPMGADALRAVIVKPAQAHGLIVERALTARLTEQAAGEPGSLPLLSHALLETWRRRRGRTLTLEAYEATGGIHAAIAQTAEDLYARLSPDQCLLVRRILLRLITPGDGTPDTRRPVERAELDLSNSGGVARVLADLAAARLVTLDDDRVDLAHESLISSWPRLRQWIEEDREWLRAHRRLTEAAQAWDDLGRDPGALYRGARLDTADELFAAPERAAALTSLERSFLAASREARTSARRRRRGLIGALSLLVVLSLLAGVVAWQQGRTSDRRHAEAEARRIAAVAESMRLSDPVTSMQLGVAAWRLAETAETRGALVGAVTQREEDTFAIPGADVGDLESDTGRERHLVDSGRTLMSIAPGEITTWDVRTHRRGHSYPGYGEEATFEAVAPDGRQLALSVDDEIRIWDVRAGRATAKLPTGLPSGVAFGPGGDTLLVDTGPPNPESNGSDSIQAWDLRTRRMVVSVPVGDEEAVKRTVSADGRWLAVCSDKRPLEIWDTTGRGTAAEPWPARLKRYSCADDFELVFSPDNRTLALLTETGIRRVDFRSGRELTGIQKENLSTLRFSEDGQFLAASGDQGLVLWRLSEPYDPVPVLRYSLPNGIQDFALDPDAHAVRYLNGAETVVRSLSLDETAERWERHPVDHARLAQDGTTLAVIRQRGAGRGVRLLDTRDGAVLLEPEGQPCDAKALDEYEDRSELSSTSNCVGLMAFSGDGGYFAYGRSWSNAVDDMTKRRRITVWDIKARREHAVIEPPGGRGLWGVQSVALTHDGTSLLTFRSWDDMAFDLWDVRRRERVRTVDRFAATADGWLTSEVSSFSPDVQRLAVRRNGDTVVTPDGVIADLSTGLISGRSLGDDQTNVLAFSPDGAYLAAADYLGSVTLWDGAVRTRLGLFPGTDEFEYSDSFGFDGHTGNVNALAFSDDGSTLAVGDLFGRVQLWDVPSSRPLGSPLSTSGGPVLSLAFSAEGGTLYVAGRHVPLQKYDLTPSHLANRACERAGGGLSAADWKTYLPDLPYRETC</sequence>
<evidence type="ECO:0000256" key="1">
    <source>
        <dbReference type="PROSITE-ProRule" id="PRU00221"/>
    </source>
</evidence>
<dbReference type="Proteomes" id="UP000472335">
    <property type="component" value="Unassembled WGS sequence"/>
</dbReference>
<feature type="repeat" description="WD" evidence="1">
    <location>
        <begin position="1173"/>
        <end position="1214"/>
    </location>
</feature>
<dbReference type="InterPro" id="IPR015943">
    <property type="entry name" value="WD40/YVTN_repeat-like_dom_sf"/>
</dbReference>
<dbReference type="PROSITE" id="PS50943">
    <property type="entry name" value="HTH_CROC1"/>
    <property type="match status" value="1"/>
</dbReference>
<dbReference type="Gene3D" id="1.10.260.40">
    <property type="entry name" value="lambda repressor-like DNA-binding domains"/>
    <property type="match status" value="1"/>
</dbReference>
<dbReference type="InterPro" id="IPR027417">
    <property type="entry name" value="P-loop_NTPase"/>
</dbReference>
<dbReference type="InterPro" id="IPR001680">
    <property type="entry name" value="WD40_rpt"/>
</dbReference>
<keyword evidence="1" id="KW-0853">WD repeat</keyword>
<dbReference type="PANTHER" id="PTHR19879:SF9">
    <property type="entry name" value="TRANSCRIPTION INITIATION FACTOR TFIID SUBUNIT 5"/>
    <property type="match status" value="1"/>
</dbReference>
<proteinExistence type="predicted"/>
<dbReference type="PROSITE" id="PS50082">
    <property type="entry name" value="WD_REPEATS_2"/>
    <property type="match status" value="1"/>
</dbReference>
<dbReference type="CDD" id="cd00093">
    <property type="entry name" value="HTH_XRE"/>
    <property type="match status" value="1"/>
</dbReference>
<dbReference type="InterPro" id="IPR049052">
    <property type="entry name" value="nSTAND1"/>
</dbReference>
<dbReference type="Pfam" id="PF20703">
    <property type="entry name" value="nSTAND1"/>
    <property type="match status" value="1"/>
</dbReference>
<protein>
    <submittedName>
        <fullName evidence="3">Helix-turn-helix domain-containing protein</fullName>
    </submittedName>
</protein>
<dbReference type="SUPFAM" id="SSF47413">
    <property type="entry name" value="lambda repressor-like DNA-binding domains"/>
    <property type="match status" value="1"/>
</dbReference>
<dbReference type="Gene3D" id="3.40.50.300">
    <property type="entry name" value="P-loop containing nucleotide triphosphate hydrolases"/>
    <property type="match status" value="1"/>
</dbReference>
<dbReference type="InterPro" id="IPR010982">
    <property type="entry name" value="Lambda_DNA-bd_dom_sf"/>
</dbReference>
<accession>A0A6G4VDE9</accession>
<dbReference type="SUPFAM" id="SSF52540">
    <property type="entry name" value="P-loop containing nucleoside triphosphate hydrolases"/>
    <property type="match status" value="1"/>
</dbReference>
<keyword evidence="4" id="KW-1185">Reference proteome</keyword>
<gene>
    <name evidence="3" type="ORF">G5C60_32070</name>
</gene>
<dbReference type="PANTHER" id="PTHR19879">
    <property type="entry name" value="TRANSCRIPTION INITIATION FACTOR TFIID"/>
    <property type="match status" value="1"/>
</dbReference>
<dbReference type="Pfam" id="PF00400">
    <property type="entry name" value="WD40"/>
    <property type="match status" value="2"/>
</dbReference>
<dbReference type="InterPro" id="IPR011047">
    <property type="entry name" value="Quinoprotein_ADH-like_sf"/>
</dbReference>
<dbReference type="InterPro" id="IPR001387">
    <property type="entry name" value="Cro/C1-type_HTH"/>
</dbReference>
<feature type="domain" description="HTH cro/C1-type" evidence="2">
    <location>
        <begin position="22"/>
        <end position="77"/>
    </location>
</feature>
<dbReference type="EMBL" id="JAAKZY010000128">
    <property type="protein sequence ID" value="NGO12119.1"/>
    <property type="molecule type" value="Genomic_DNA"/>
</dbReference>
<name>A0A6G4VDE9_9ACTN</name>
<reference evidence="3 4" key="1">
    <citation type="submission" date="2020-02" db="EMBL/GenBank/DDBJ databases">
        <title>Whole-genome analyses of novel actinobacteria.</title>
        <authorList>
            <person name="Sahin N."/>
            <person name="Gencbay T."/>
        </authorList>
    </citation>
    <scope>NUCLEOTIDE SEQUENCE [LARGE SCALE GENOMIC DNA]</scope>
    <source>
        <strain evidence="3 4">HC44</strain>
    </source>
</reference>
<evidence type="ECO:0000313" key="4">
    <source>
        <dbReference type="Proteomes" id="UP000472335"/>
    </source>
</evidence>
<dbReference type="Gene3D" id="2.130.10.10">
    <property type="entry name" value="YVTN repeat-like/Quinoprotein amine dehydrogenase"/>
    <property type="match status" value="4"/>
</dbReference>
<dbReference type="Pfam" id="PF13560">
    <property type="entry name" value="HTH_31"/>
    <property type="match status" value="1"/>
</dbReference>
<dbReference type="SMART" id="SM00320">
    <property type="entry name" value="WD40"/>
    <property type="match status" value="5"/>
</dbReference>
<comment type="caution">
    <text evidence="3">The sequence shown here is derived from an EMBL/GenBank/DDBJ whole genome shotgun (WGS) entry which is preliminary data.</text>
</comment>
<dbReference type="SUPFAM" id="SSF50998">
    <property type="entry name" value="Quinoprotein alcohol dehydrogenase-like"/>
    <property type="match status" value="1"/>
</dbReference>
<evidence type="ECO:0000313" key="3">
    <source>
        <dbReference type="EMBL" id="NGO12119.1"/>
    </source>
</evidence>
<dbReference type="PROSITE" id="PS50294">
    <property type="entry name" value="WD_REPEATS_REGION"/>
    <property type="match status" value="1"/>
</dbReference>
<dbReference type="SMART" id="SM00530">
    <property type="entry name" value="HTH_XRE"/>
    <property type="match status" value="1"/>
</dbReference>